<reference evidence="1" key="1">
    <citation type="journal article" date="2023" name="Microb. Genom.">
        <title>Mesoterricola silvestris gen. nov., sp. nov., Mesoterricola sediminis sp. nov., Geothrix oryzae sp. nov., Geothrix edaphica sp. nov., Geothrix rubra sp. nov., and Geothrix limicola sp. nov., six novel members of Acidobacteriota isolated from soils.</title>
        <authorList>
            <person name="Weisberg A.J."/>
            <person name="Pearce E."/>
            <person name="Kramer C.G."/>
            <person name="Chang J.H."/>
            <person name="Clarke C.R."/>
        </authorList>
    </citation>
    <scope>NUCLEOTIDE SEQUENCE</scope>
    <source>
        <strain evidence="1">ND06-05F</strain>
    </source>
</reference>
<evidence type="ECO:0008006" key="3">
    <source>
        <dbReference type="Google" id="ProtNLM"/>
    </source>
</evidence>
<organism evidence="1 2">
    <name type="scientific">Streptomyces europaeiscabiei</name>
    <dbReference type="NCBI Taxonomy" id="146819"/>
    <lineage>
        <taxon>Bacteria</taxon>
        <taxon>Bacillati</taxon>
        <taxon>Actinomycetota</taxon>
        <taxon>Actinomycetes</taxon>
        <taxon>Kitasatosporales</taxon>
        <taxon>Streptomycetaceae</taxon>
        <taxon>Streptomyces</taxon>
    </lineage>
</organism>
<name>A0AAJ2PZ31_9ACTN</name>
<evidence type="ECO:0000313" key="2">
    <source>
        <dbReference type="Proteomes" id="UP001273589"/>
    </source>
</evidence>
<dbReference type="SUPFAM" id="SSF50370">
    <property type="entry name" value="Ricin B-like lectins"/>
    <property type="match status" value="1"/>
</dbReference>
<evidence type="ECO:0000313" key="1">
    <source>
        <dbReference type="EMBL" id="MDX3135767.1"/>
    </source>
</evidence>
<comment type="caution">
    <text evidence="1">The sequence shown here is derived from an EMBL/GenBank/DDBJ whole genome shotgun (WGS) entry which is preliminary data.</text>
</comment>
<dbReference type="Gene3D" id="2.80.10.50">
    <property type="match status" value="1"/>
</dbReference>
<dbReference type="RefSeq" id="WP_319698388.1">
    <property type="nucleotide sequence ID" value="NZ_JARAWN010000454.1"/>
</dbReference>
<dbReference type="EMBL" id="JARAWN010000454">
    <property type="protein sequence ID" value="MDX3135767.1"/>
    <property type="molecule type" value="Genomic_DNA"/>
</dbReference>
<accession>A0AAJ2PZ31</accession>
<gene>
    <name evidence="1" type="ORF">PV367_39590</name>
</gene>
<dbReference type="AlphaFoldDB" id="A0AAJ2PZ31"/>
<sequence length="50" mass="5353">MASSANDTLHHFPLIAPAADVYGWDNSDDAKVVQWTAGSGANQQWQLVPA</sequence>
<proteinExistence type="predicted"/>
<protein>
    <recommendedName>
        <fullName evidence="3">Ricin B lectin domain-containing protein</fullName>
    </recommendedName>
</protein>
<dbReference type="Proteomes" id="UP001273589">
    <property type="component" value="Unassembled WGS sequence"/>
</dbReference>
<dbReference type="InterPro" id="IPR035992">
    <property type="entry name" value="Ricin_B-like_lectins"/>
</dbReference>